<evidence type="ECO:0000313" key="2">
    <source>
        <dbReference type="Proteomes" id="UP001164746"/>
    </source>
</evidence>
<protein>
    <submittedName>
        <fullName evidence="1">Uncharacterized protein</fullName>
    </submittedName>
</protein>
<gene>
    <name evidence="1" type="ORF">MAR_002312</name>
</gene>
<keyword evidence="2" id="KW-1185">Reference proteome</keyword>
<evidence type="ECO:0000313" key="1">
    <source>
        <dbReference type="EMBL" id="WAR20474.1"/>
    </source>
</evidence>
<organism evidence="1 2">
    <name type="scientific">Mya arenaria</name>
    <name type="common">Soft-shell clam</name>
    <dbReference type="NCBI Taxonomy" id="6604"/>
    <lineage>
        <taxon>Eukaryota</taxon>
        <taxon>Metazoa</taxon>
        <taxon>Spiralia</taxon>
        <taxon>Lophotrochozoa</taxon>
        <taxon>Mollusca</taxon>
        <taxon>Bivalvia</taxon>
        <taxon>Autobranchia</taxon>
        <taxon>Heteroconchia</taxon>
        <taxon>Euheterodonta</taxon>
        <taxon>Imparidentia</taxon>
        <taxon>Neoheterodontei</taxon>
        <taxon>Myida</taxon>
        <taxon>Myoidea</taxon>
        <taxon>Myidae</taxon>
        <taxon>Mya</taxon>
    </lineage>
</organism>
<dbReference type="EMBL" id="CP111022">
    <property type="protein sequence ID" value="WAR20474.1"/>
    <property type="molecule type" value="Genomic_DNA"/>
</dbReference>
<proteinExistence type="predicted"/>
<reference evidence="1" key="1">
    <citation type="submission" date="2022-11" db="EMBL/GenBank/DDBJ databases">
        <title>Centuries of genome instability and evolution in soft-shell clam transmissible cancer (bioRxiv).</title>
        <authorList>
            <person name="Hart S.F.M."/>
            <person name="Yonemitsu M.A."/>
            <person name="Giersch R.M."/>
            <person name="Beal B.F."/>
            <person name="Arriagada G."/>
            <person name="Davis B.W."/>
            <person name="Ostrander E.A."/>
            <person name="Goff S.P."/>
            <person name="Metzger M.J."/>
        </authorList>
    </citation>
    <scope>NUCLEOTIDE SEQUENCE</scope>
    <source>
        <strain evidence="1">MELC-2E11</strain>
        <tissue evidence="1">Siphon/mantle</tissue>
    </source>
</reference>
<dbReference type="Proteomes" id="UP001164746">
    <property type="component" value="Chromosome 11"/>
</dbReference>
<name>A0ABY7FGF3_MYAAR</name>
<sequence length="8" mass="1040">MYIYQLPI</sequence>
<accession>A0ABY7FGF3</accession>